<evidence type="ECO:0000256" key="6">
    <source>
        <dbReference type="ARBA" id="ARBA00030388"/>
    </source>
</evidence>
<evidence type="ECO:0000256" key="4">
    <source>
        <dbReference type="ARBA" id="ARBA00022759"/>
    </source>
</evidence>
<dbReference type="Pfam" id="PF06769">
    <property type="entry name" value="YoeB_toxin"/>
    <property type="match status" value="1"/>
</dbReference>
<dbReference type="SUPFAM" id="SSF143011">
    <property type="entry name" value="RelE-like"/>
    <property type="match status" value="1"/>
</dbReference>
<dbReference type="GO" id="GO:0006401">
    <property type="term" value="P:RNA catabolic process"/>
    <property type="evidence" value="ECO:0007669"/>
    <property type="project" value="InterPro"/>
</dbReference>
<reference evidence="7 8" key="1">
    <citation type="submission" date="2016-10" db="EMBL/GenBank/DDBJ databases">
        <authorList>
            <person name="Varghese N."/>
            <person name="Submissions S."/>
        </authorList>
    </citation>
    <scope>NUCLEOTIDE SEQUENCE [LARGE SCALE GENOMIC DNA]</scope>
    <source>
        <strain evidence="7 8">DSM 21822</strain>
    </source>
</reference>
<evidence type="ECO:0000256" key="2">
    <source>
        <dbReference type="ARBA" id="ARBA00022649"/>
    </source>
</evidence>
<accession>A0A1I4E1I6</accession>
<dbReference type="InterPro" id="IPR035093">
    <property type="entry name" value="RelE/ParE_toxin_dom_sf"/>
</dbReference>
<dbReference type="GO" id="GO:0098795">
    <property type="term" value="P:global gene silencing by mRNA cleavage"/>
    <property type="evidence" value="ECO:0007669"/>
    <property type="project" value="TreeGrafter"/>
</dbReference>
<dbReference type="EMBL" id="FOSL01000020">
    <property type="protein sequence ID" value="SFK98011.1"/>
    <property type="molecule type" value="Genomic_DNA"/>
</dbReference>
<dbReference type="InterPro" id="IPR009614">
    <property type="entry name" value="YoeB_toxin"/>
</dbReference>
<organism evidence="7 8">
    <name type="scientific">Neomesorhizobium albiziae</name>
    <dbReference type="NCBI Taxonomy" id="335020"/>
    <lineage>
        <taxon>Bacteria</taxon>
        <taxon>Pseudomonadati</taxon>
        <taxon>Pseudomonadota</taxon>
        <taxon>Alphaproteobacteria</taxon>
        <taxon>Hyphomicrobiales</taxon>
        <taxon>Phyllobacteriaceae</taxon>
        <taxon>Neomesorhizobium</taxon>
    </lineage>
</organism>
<dbReference type="PANTHER" id="PTHR38039">
    <property type="entry name" value="TOXIN YOEB"/>
    <property type="match status" value="1"/>
</dbReference>
<keyword evidence="4" id="KW-0255">Endonuclease</keyword>
<keyword evidence="2" id="KW-1277">Toxin-antitoxin system</keyword>
<keyword evidence="5" id="KW-0378">Hydrolase</keyword>
<dbReference type="RefSeq" id="WP_149762823.1">
    <property type="nucleotide sequence ID" value="NZ_BSPE01000046.1"/>
</dbReference>
<dbReference type="OrthoDB" id="9801102at2"/>
<gene>
    <name evidence="7" type="ORF">SAMN04488498_12098</name>
</gene>
<dbReference type="NCBIfam" id="TIGR02116">
    <property type="entry name" value="toxin_Txe_YoeB"/>
    <property type="match status" value="1"/>
</dbReference>
<sequence length="90" mass="10615">MKLLWTERGWSDYTFWQSVDLKMLARINELLKDMQRGPFQGIGKPEPLRGEMSGWWSRRITQEHRLIYRVSGSGDAQAIEIAACRFHYGR</sequence>
<dbReference type="GO" id="GO:0016787">
    <property type="term" value="F:hydrolase activity"/>
    <property type="evidence" value="ECO:0007669"/>
    <property type="project" value="UniProtKB-KW"/>
</dbReference>
<dbReference type="Proteomes" id="UP000323300">
    <property type="component" value="Unassembled WGS sequence"/>
</dbReference>
<dbReference type="AlphaFoldDB" id="A0A1I4E1I6"/>
<keyword evidence="8" id="KW-1185">Reference proteome</keyword>
<evidence type="ECO:0000256" key="5">
    <source>
        <dbReference type="ARBA" id="ARBA00022801"/>
    </source>
</evidence>
<name>A0A1I4E1I6_9HYPH</name>
<evidence type="ECO:0000313" key="7">
    <source>
        <dbReference type="EMBL" id="SFK98011.1"/>
    </source>
</evidence>
<dbReference type="PANTHER" id="PTHR38039:SF1">
    <property type="entry name" value="TOXIN YOEB"/>
    <property type="match status" value="1"/>
</dbReference>
<dbReference type="Gene3D" id="3.30.2310.20">
    <property type="entry name" value="RelE-like"/>
    <property type="match status" value="1"/>
</dbReference>
<comment type="similarity">
    <text evidence="1">Belongs to the YoeB family.</text>
</comment>
<evidence type="ECO:0000256" key="1">
    <source>
        <dbReference type="ARBA" id="ARBA00008172"/>
    </source>
</evidence>
<evidence type="ECO:0000313" key="8">
    <source>
        <dbReference type="Proteomes" id="UP000323300"/>
    </source>
</evidence>
<dbReference type="GO" id="GO:0004519">
    <property type="term" value="F:endonuclease activity"/>
    <property type="evidence" value="ECO:0007669"/>
    <property type="project" value="UniProtKB-KW"/>
</dbReference>
<protein>
    <recommendedName>
        <fullName evidence="6">Putative mRNA interferase YoeB</fullName>
    </recommendedName>
</protein>
<proteinExistence type="inferred from homology"/>
<evidence type="ECO:0000256" key="3">
    <source>
        <dbReference type="ARBA" id="ARBA00022722"/>
    </source>
</evidence>
<keyword evidence="3" id="KW-0540">Nuclease</keyword>